<feature type="region of interest" description="Disordered" evidence="1">
    <location>
        <begin position="1"/>
        <end position="22"/>
    </location>
</feature>
<feature type="region of interest" description="Disordered" evidence="1">
    <location>
        <begin position="80"/>
        <end position="102"/>
    </location>
</feature>
<reference evidence="2" key="1">
    <citation type="submission" date="2020-05" db="EMBL/GenBank/DDBJ databases">
        <authorList>
            <person name="Chiriac C."/>
            <person name="Salcher M."/>
            <person name="Ghai R."/>
            <person name="Kavagutti S V."/>
        </authorList>
    </citation>
    <scope>NUCLEOTIDE SEQUENCE</scope>
</reference>
<dbReference type="EMBL" id="CAFBNE010000240">
    <property type="protein sequence ID" value="CAB4974106.1"/>
    <property type="molecule type" value="Genomic_DNA"/>
</dbReference>
<evidence type="ECO:0000313" key="2">
    <source>
        <dbReference type="EMBL" id="CAB4974106.1"/>
    </source>
</evidence>
<feature type="compositionally biased region" description="Polar residues" evidence="1">
    <location>
        <begin position="87"/>
        <end position="102"/>
    </location>
</feature>
<protein>
    <submittedName>
        <fullName evidence="2">Unannotated protein</fullName>
    </submittedName>
</protein>
<gene>
    <name evidence="2" type="ORF">UFOPK3772_03591</name>
</gene>
<name>A0A6J7LZX7_9ZZZZ</name>
<proteinExistence type="predicted"/>
<sequence length="102" mass="11157">MFALAAQRDIYSDGEPRPLGPTPAQLRIGYIERAAGLVDRALGSEAVGVHDDLWREHIEPSGHFQPLLVEPEFRKLKEEVFERSGESTEAGSVASQGTGEPE</sequence>
<organism evidence="2">
    <name type="scientific">freshwater metagenome</name>
    <dbReference type="NCBI Taxonomy" id="449393"/>
    <lineage>
        <taxon>unclassified sequences</taxon>
        <taxon>metagenomes</taxon>
        <taxon>ecological metagenomes</taxon>
    </lineage>
</organism>
<evidence type="ECO:0000256" key="1">
    <source>
        <dbReference type="SAM" id="MobiDB-lite"/>
    </source>
</evidence>
<dbReference type="AlphaFoldDB" id="A0A6J7LZX7"/>
<accession>A0A6J7LZX7</accession>